<evidence type="ECO:0000259" key="7">
    <source>
        <dbReference type="Pfam" id="PF00482"/>
    </source>
</evidence>
<proteinExistence type="predicted"/>
<evidence type="ECO:0000313" key="8">
    <source>
        <dbReference type="EMBL" id="QDU31647.1"/>
    </source>
</evidence>
<evidence type="ECO:0000256" key="6">
    <source>
        <dbReference type="SAM" id="Phobius"/>
    </source>
</evidence>
<dbReference type="KEGG" id="aagg:ETAA8_68070"/>
<evidence type="ECO:0000256" key="3">
    <source>
        <dbReference type="ARBA" id="ARBA00022692"/>
    </source>
</evidence>
<keyword evidence="5 6" id="KW-0472">Membrane</keyword>
<dbReference type="Gene3D" id="1.20.81.30">
    <property type="entry name" value="Type II secretion system (T2SS), domain F"/>
    <property type="match status" value="1"/>
</dbReference>
<dbReference type="OrthoDB" id="9810662at2"/>
<feature type="domain" description="Type II secretion system protein GspF" evidence="7">
    <location>
        <begin position="170"/>
        <end position="298"/>
    </location>
</feature>
<evidence type="ECO:0000256" key="1">
    <source>
        <dbReference type="ARBA" id="ARBA00004651"/>
    </source>
</evidence>
<evidence type="ECO:0000256" key="2">
    <source>
        <dbReference type="ARBA" id="ARBA00022475"/>
    </source>
</evidence>
<dbReference type="InterPro" id="IPR018076">
    <property type="entry name" value="T2SS_GspF_dom"/>
</dbReference>
<evidence type="ECO:0000313" key="9">
    <source>
        <dbReference type="Proteomes" id="UP000315017"/>
    </source>
</evidence>
<keyword evidence="3 6" id="KW-0812">Transmembrane</keyword>
<organism evidence="8 9">
    <name type="scientific">Anatilimnocola aggregata</name>
    <dbReference type="NCBI Taxonomy" id="2528021"/>
    <lineage>
        <taxon>Bacteria</taxon>
        <taxon>Pseudomonadati</taxon>
        <taxon>Planctomycetota</taxon>
        <taxon>Planctomycetia</taxon>
        <taxon>Pirellulales</taxon>
        <taxon>Pirellulaceae</taxon>
        <taxon>Anatilimnocola</taxon>
    </lineage>
</organism>
<feature type="transmembrane region" description="Helical" evidence="6">
    <location>
        <begin position="6"/>
        <end position="30"/>
    </location>
</feature>
<protein>
    <submittedName>
        <fullName evidence="8">Bacterial type II secretion system protein F domain protein</fullName>
    </submittedName>
</protein>
<sequence length="325" mass="35687">MFDVFNPVVVHCLVYFIVTGAFLSAIYFLIDHDGRVRNRLSELRDQERERAEALSKQRGMLRLLIPLVPHVTEVFLPNDEHTRTRLQAKLTRAGIYSTSALSTYFTIKLALMAGPPLVAVALGAVGIAPFWPALLAGGVLGLFGIVLPSVWLARRQAARHGVLRKSLPDFLDLIMACLEGGLSMQAALKQVSEELRTAHPVLASELLMVIREMEIGCTLEQALQHLAERTALDELRTLCTFVSQATKFGTTMADAVAQLAIVLRTQREHRAEEMAQQAAVKILFPTLLFIFPTIFVVLAGPAAIKIRASLSRSGNSAALAENRNP</sequence>
<gene>
    <name evidence="8" type="ORF">ETAA8_68070</name>
</gene>
<dbReference type="InterPro" id="IPR042094">
    <property type="entry name" value="T2SS_GspF_sf"/>
</dbReference>
<dbReference type="PANTHER" id="PTHR35007">
    <property type="entry name" value="INTEGRAL MEMBRANE PROTEIN-RELATED"/>
    <property type="match status" value="1"/>
</dbReference>
<reference evidence="8 9" key="1">
    <citation type="submission" date="2019-02" db="EMBL/GenBank/DDBJ databases">
        <title>Deep-cultivation of Planctomycetes and their phenomic and genomic characterization uncovers novel biology.</title>
        <authorList>
            <person name="Wiegand S."/>
            <person name="Jogler M."/>
            <person name="Boedeker C."/>
            <person name="Pinto D."/>
            <person name="Vollmers J."/>
            <person name="Rivas-Marin E."/>
            <person name="Kohn T."/>
            <person name="Peeters S.H."/>
            <person name="Heuer A."/>
            <person name="Rast P."/>
            <person name="Oberbeckmann S."/>
            <person name="Bunk B."/>
            <person name="Jeske O."/>
            <person name="Meyerdierks A."/>
            <person name="Storesund J.E."/>
            <person name="Kallscheuer N."/>
            <person name="Luecker S."/>
            <person name="Lage O.M."/>
            <person name="Pohl T."/>
            <person name="Merkel B.J."/>
            <person name="Hornburger P."/>
            <person name="Mueller R.-W."/>
            <person name="Bruemmer F."/>
            <person name="Labrenz M."/>
            <person name="Spormann A.M."/>
            <person name="Op den Camp H."/>
            <person name="Overmann J."/>
            <person name="Amann R."/>
            <person name="Jetten M.S.M."/>
            <person name="Mascher T."/>
            <person name="Medema M.H."/>
            <person name="Devos D.P."/>
            <person name="Kaster A.-K."/>
            <person name="Ovreas L."/>
            <person name="Rohde M."/>
            <person name="Galperin M.Y."/>
            <person name="Jogler C."/>
        </authorList>
    </citation>
    <scope>NUCLEOTIDE SEQUENCE [LARGE SCALE GENOMIC DNA]</scope>
    <source>
        <strain evidence="8 9">ETA_A8</strain>
    </source>
</reference>
<evidence type="ECO:0000256" key="4">
    <source>
        <dbReference type="ARBA" id="ARBA00022989"/>
    </source>
</evidence>
<accession>A0A517YN43</accession>
<keyword evidence="4 6" id="KW-1133">Transmembrane helix</keyword>
<dbReference type="EMBL" id="CP036274">
    <property type="protein sequence ID" value="QDU31647.1"/>
    <property type="molecule type" value="Genomic_DNA"/>
</dbReference>
<name>A0A517YN43_9BACT</name>
<evidence type="ECO:0000256" key="5">
    <source>
        <dbReference type="ARBA" id="ARBA00023136"/>
    </source>
</evidence>
<dbReference type="AlphaFoldDB" id="A0A517YN43"/>
<dbReference type="PANTHER" id="PTHR35007:SF2">
    <property type="entry name" value="PILUS ASSEMBLE PROTEIN"/>
    <property type="match status" value="1"/>
</dbReference>
<keyword evidence="9" id="KW-1185">Reference proteome</keyword>
<keyword evidence="2" id="KW-1003">Cell membrane</keyword>
<feature type="transmembrane region" description="Helical" evidence="6">
    <location>
        <begin position="282"/>
        <end position="304"/>
    </location>
</feature>
<dbReference type="GO" id="GO:0005886">
    <property type="term" value="C:plasma membrane"/>
    <property type="evidence" value="ECO:0007669"/>
    <property type="project" value="UniProtKB-SubCell"/>
</dbReference>
<dbReference type="Proteomes" id="UP000315017">
    <property type="component" value="Chromosome"/>
</dbReference>
<dbReference type="RefSeq" id="WP_145099127.1">
    <property type="nucleotide sequence ID" value="NZ_CP036274.1"/>
</dbReference>
<comment type="subcellular location">
    <subcellularLocation>
        <location evidence="1">Cell membrane</location>
        <topology evidence="1">Multi-pass membrane protein</topology>
    </subcellularLocation>
</comment>
<feature type="transmembrane region" description="Helical" evidence="6">
    <location>
        <begin position="134"/>
        <end position="153"/>
    </location>
</feature>
<dbReference type="Pfam" id="PF00482">
    <property type="entry name" value="T2SSF"/>
    <property type="match status" value="1"/>
</dbReference>